<evidence type="ECO:0000313" key="3">
    <source>
        <dbReference type="Proteomes" id="UP000243876"/>
    </source>
</evidence>
<keyword evidence="3" id="KW-1185">Reference proteome</keyword>
<feature type="compositionally biased region" description="Basic and acidic residues" evidence="1">
    <location>
        <begin position="167"/>
        <end position="181"/>
    </location>
</feature>
<dbReference type="CDD" id="cd11717">
    <property type="entry name" value="THUMP_THUMPD1_like"/>
    <property type="match status" value="1"/>
</dbReference>
<feature type="region of interest" description="Disordered" evidence="1">
    <location>
        <begin position="363"/>
        <end position="394"/>
    </location>
</feature>
<dbReference type="PANTHER" id="PTHR13452">
    <property type="entry name" value="THUMP DOMAIN CONTAINING PROTEIN 1-RELATED"/>
    <property type="match status" value="1"/>
</dbReference>
<sequence length="394" mass="42620">MSTQRKGPGKGGKRGGKAASGAHRAAIYNSKRPVGGKGIFVTCIRGKESRCVGEMYDILDEASPLFWTLPVVKLTSSKQVADRLYPSERIEKMKIAREAQLQKGEPLEGDDGMGEDEPSTEEARLAPAPAPVADDSDDEDDDIEASIQKELAALKAGRGGTGVTKTASKDDKGKGKAKERPRFQSIETGTECLCFIATAWPYDPVELVEAIVSEVQETGQSRTRFAQRLSPTTITCHSSSVDQVELQSARLIEQAFTSWATANQTTTITYQIEPSLRSHTAPLSRAMLLPLLGSQISRLSSAPTVSSPCPSRPLLSVRADLKNPDLVLLPTVLKNCYGLSIVEGKLWRGKKFNLEQIAMEVRRRKGAEEATKGKEAATQVGPEAATEPTQPVQD</sequence>
<feature type="region of interest" description="Disordered" evidence="1">
    <location>
        <begin position="99"/>
        <end position="142"/>
    </location>
</feature>
<dbReference type="Gene3D" id="3.30.2300.10">
    <property type="entry name" value="THUMP superfamily"/>
    <property type="match status" value="1"/>
</dbReference>
<proteinExistence type="predicted"/>
<evidence type="ECO:0000256" key="1">
    <source>
        <dbReference type="SAM" id="MobiDB-lite"/>
    </source>
</evidence>
<evidence type="ECO:0000313" key="2">
    <source>
        <dbReference type="EMBL" id="CEQ41639.1"/>
    </source>
</evidence>
<feature type="compositionally biased region" description="Basic residues" evidence="1">
    <location>
        <begin position="7"/>
        <end position="16"/>
    </location>
</feature>
<gene>
    <name evidence="2" type="primary">SPOSA6832_03377</name>
</gene>
<feature type="non-terminal residue" evidence="2">
    <location>
        <position position="1"/>
    </location>
</feature>
<feature type="compositionally biased region" description="Acidic residues" evidence="1">
    <location>
        <begin position="107"/>
        <end position="120"/>
    </location>
</feature>
<accession>A0A0D6EP06</accession>
<dbReference type="EMBL" id="CENE01000016">
    <property type="protein sequence ID" value="CEQ41639.1"/>
    <property type="molecule type" value="Genomic_DNA"/>
</dbReference>
<reference evidence="3" key="1">
    <citation type="submission" date="2015-02" db="EMBL/GenBank/DDBJ databases">
        <authorList>
            <person name="Gon?alves P."/>
        </authorList>
    </citation>
    <scope>NUCLEOTIDE SEQUENCE [LARGE SCALE GENOMIC DNA]</scope>
</reference>
<dbReference type="GO" id="GO:0006400">
    <property type="term" value="P:tRNA modification"/>
    <property type="evidence" value="ECO:0007669"/>
    <property type="project" value="InterPro"/>
</dbReference>
<dbReference type="PANTHER" id="PTHR13452:SF10">
    <property type="entry name" value="THUMP DOMAIN-CONTAINING PROTEIN 1"/>
    <property type="match status" value="1"/>
</dbReference>
<feature type="region of interest" description="Disordered" evidence="1">
    <location>
        <begin position="1"/>
        <end position="24"/>
    </location>
</feature>
<dbReference type="AlphaFoldDB" id="A0A0D6EP06"/>
<feature type="compositionally biased region" description="Basic and acidic residues" evidence="1">
    <location>
        <begin position="366"/>
        <end position="375"/>
    </location>
</feature>
<dbReference type="GO" id="GO:0003723">
    <property type="term" value="F:RNA binding"/>
    <property type="evidence" value="ECO:0007669"/>
    <property type="project" value="InterPro"/>
</dbReference>
<organism evidence="2 3">
    <name type="scientific">Sporidiobolus salmonicolor</name>
    <name type="common">Yeast-like fungus</name>
    <name type="synonym">Sporobolomyces salmonicolor</name>
    <dbReference type="NCBI Taxonomy" id="5005"/>
    <lineage>
        <taxon>Eukaryota</taxon>
        <taxon>Fungi</taxon>
        <taxon>Dikarya</taxon>
        <taxon>Basidiomycota</taxon>
        <taxon>Pucciniomycotina</taxon>
        <taxon>Microbotryomycetes</taxon>
        <taxon>Sporidiobolales</taxon>
        <taxon>Sporidiobolaceae</taxon>
        <taxon>Sporobolomyces</taxon>
    </lineage>
</organism>
<protein>
    <submittedName>
        <fullName evidence="2">SPOSA6832_03377-mRNA-1:cds</fullName>
    </submittedName>
</protein>
<dbReference type="InterPro" id="IPR040183">
    <property type="entry name" value="THUMPD1-like"/>
</dbReference>
<dbReference type="Proteomes" id="UP000243876">
    <property type="component" value="Unassembled WGS sequence"/>
</dbReference>
<feature type="region of interest" description="Disordered" evidence="1">
    <location>
        <begin position="154"/>
        <end position="181"/>
    </location>
</feature>
<dbReference type="OrthoDB" id="367221at2759"/>
<name>A0A0D6EP06_SPOSA</name>